<evidence type="ECO:0000313" key="1">
    <source>
        <dbReference type="EMBL" id="CAB4273608.1"/>
    </source>
</evidence>
<gene>
    <name evidence="1" type="ORF">CURHAP_LOCUS21570</name>
    <name evidence="2" type="ORF">ORAREDHAP_LOCUS17990</name>
</gene>
<evidence type="ECO:0000313" key="2">
    <source>
        <dbReference type="EMBL" id="CAB4302309.1"/>
    </source>
</evidence>
<dbReference type="Proteomes" id="UP000507245">
    <property type="component" value="Unassembled WGS sequence"/>
</dbReference>
<protein>
    <submittedName>
        <fullName evidence="1">Uncharacterized protein</fullName>
    </submittedName>
</protein>
<keyword evidence="4" id="KW-1185">Reference proteome</keyword>
<dbReference type="Proteomes" id="UP000507222">
    <property type="component" value="Unassembled WGS sequence"/>
</dbReference>
<dbReference type="EMBL" id="CAEKKB010000003">
    <property type="protein sequence ID" value="CAB4302309.1"/>
    <property type="molecule type" value="Genomic_DNA"/>
</dbReference>
<dbReference type="AlphaFoldDB" id="A0A6J5UHK1"/>
<accession>A0A6J5UHK1</accession>
<dbReference type="EMBL" id="CAEKDK010000003">
    <property type="protein sequence ID" value="CAB4273608.1"/>
    <property type="molecule type" value="Genomic_DNA"/>
</dbReference>
<organism evidence="1 3">
    <name type="scientific">Prunus armeniaca</name>
    <name type="common">Apricot</name>
    <name type="synonym">Armeniaca vulgaris</name>
    <dbReference type="NCBI Taxonomy" id="36596"/>
    <lineage>
        <taxon>Eukaryota</taxon>
        <taxon>Viridiplantae</taxon>
        <taxon>Streptophyta</taxon>
        <taxon>Embryophyta</taxon>
        <taxon>Tracheophyta</taxon>
        <taxon>Spermatophyta</taxon>
        <taxon>Magnoliopsida</taxon>
        <taxon>eudicotyledons</taxon>
        <taxon>Gunneridae</taxon>
        <taxon>Pentapetalae</taxon>
        <taxon>rosids</taxon>
        <taxon>fabids</taxon>
        <taxon>Rosales</taxon>
        <taxon>Rosaceae</taxon>
        <taxon>Amygdaloideae</taxon>
        <taxon>Amygdaleae</taxon>
        <taxon>Prunus</taxon>
    </lineage>
</organism>
<evidence type="ECO:0000313" key="3">
    <source>
        <dbReference type="Proteomes" id="UP000507222"/>
    </source>
</evidence>
<reference evidence="1 3" key="2">
    <citation type="submission" date="2020-05" db="EMBL/GenBank/DDBJ databases">
        <authorList>
            <person name="Campoy J."/>
            <person name="Schneeberger K."/>
            <person name="Spophaly S."/>
        </authorList>
    </citation>
    <scope>NUCLEOTIDE SEQUENCE [LARGE SCALE GENOMIC DNA]</scope>
    <source>
        <strain evidence="1">PruArmRojPasFocal</strain>
    </source>
</reference>
<evidence type="ECO:0000313" key="4">
    <source>
        <dbReference type="Proteomes" id="UP000507245"/>
    </source>
</evidence>
<proteinExistence type="predicted"/>
<name>A0A6J5UHK1_PRUAR</name>
<sequence length="63" mass="6713">MSSSHEQHQSESIFRPSRTHFSKTIIIYNSITTTTNIAGPAPAPVTTATATAISSAVVHECDL</sequence>
<reference evidence="4" key="1">
    <citation type="journal article" date="2020" name="Genome Biol.">
        <title>Gamete binning: chromosome-level and haplotype-resolved genome assembly enabled by high-throughput single-cell sequencing of gamete genomes.</title>
        <authorList>
            <person name="Campoy J.A."/>
            <person name="Sun H."/>
            <person name="Goel M."/>
            <person name="Jiao W.-B."/>
            <person name="Folz-Donahue K."/>
            <person name="Wang N."/>
            <person name="Rubio M."/>
            <person name="Liu C."/>
            <person name="Kukat C."/>
            <person name="Ruiz D."/>
            <person name="Huettel B."/>
            <person name="Schneeberger K."/>
        </authorList>
    </citation>
    <scope>NUCLEOTIDE SEQUENCE [LARGE SCALE GENOMIC DNA]</scope>
    <source>
        <strain evidence="4">cv. Rojo Pasion</strain>
    </source>
</reference>